<evidence type="ECO:0000313" key="2">
    <source>
        <dbReference type="EMBL" id="TDE10538.1"/>
    </source>
</evidence>
<dbReference type="OrthoDB" id="9803101at2"/>
<gene>
    <name evidence="2" type="ORF">E0F88_28055</name>
</gene>
<keyword evidence="3" id="KW-1185">Reference proteome</keyword>
<dbReference type="PANTHER" id="PTHR11803">
    <property type="entry name" value="2-IMINOBUTANOATE/2-IMINOPROPANOATE DEAMINASE RIDA"/>
    <property type="match status" value="1"/>
</dbReference>
<proteinExistence type="inferred from homology"/>
<dbReference type="Gene3D" id="3.30.1330.40">
    <property type="entry name" value="RutC-like"/>
    <property type="match status" value="1"/>
</dbReference>
<dbReference type="AlphaFoldDB" id="A0A4V2Z2X5"/>
<dbReference type="FunFam" id="3.30.1330.40:FF:000001">
    <property type="entry name" value="L-PSP family endoribonuclease"/>
    <property type="match status" value="1"/>
</dbReference>
<dbReference type="GO" id="GO:0005829">
    <property type="term" value="C:cytosol"/>
    <property type="evidence" value="ECO:0007669"/>
    <property type="project" value="TreeGrafter"/>
</dbReference>
<comment type="caution">
    <text evidence="2">The sequence shown here is derived from an EMBL/GenBank/DDBJ whole genome shotgun (WGS) entry which is preliminary data.</text>
</comment>
<dbReference type="Pfam" id="PF01042">
    <property type="entry name" value="Ribonuc_L-PSP"/>
    <property type="match status" value="1"/>
</dbReference>
<dbReference type="Proteomes" id="UP000294850">
    <property type="component" value="Unassembled WGS sequence"/>
</dbReference>
<dbReference type="GO" id="GO:0019239">
    <property type="term" value="F:deaminase activity"/>
    <property type="evidence" value="ECO:0007669"/>
    <property type="project" value="TreeGrafter"/>
</dbReference>
<dbReference type="InterPro" id="IPR006175">
    <property type="entry name" value="YjgF/YER057c/UK114"/>
</dbReference>
<name>A0A4V2Z2X5_9BACT</name>
<comment type="similarity">
    <text evidence="1">Belongs to the RutC family.</text>
</comment>
<dbReference type="RefSeq" id="WP_131961660.1">
    <property type="nucleotide sequence ID" value="NZ_SMFL01000015.1"/>
</dbReference>
<accession>A0A4V2Z2X5</accession>
<evidence type="ECO:0000313" key="3">
    <source>
        <dbReference type="Proteomes" id="UP000294850"/>
    </source>
</evidence>
<protein>
    <submittedName>
        <fullName evidence="2">RidA family protein</fullName>
    </submittedName>
</protein>
<organism evidence="2 3">
    <name type="scientific">Dyadobacter psychrotolerans</name>
    <dbReference type="NCBI Taxonomy" id="2541721"/>
    <lineage>
        <taxon>Bacteria</taxon>
        <taxon>Pseudomonadati</taxon>
        <taxon>Bacteroidota</taxon>
        <taxon>Cytophagia</taxon>
        <taxon>Cytophagales</taxon>
        <taxon>Spirosomataceae</taxon>
        <taxon>Dyadobacter</taxon>
    </lineage>
</organism>
<dbReference type="PANTHER" id="PTHR11803:SF59">
    <property type="entry name" value="ENDORIBONUCLEASE"/>
    <property type="match status" value="1"/>
</dbReference>
<dbReference type="SUPFAM" id="SSF55298">
    <property type="entry name" value="YjgF-like"/>
    <property type="match status" value="1"/>
</dbReference>
<evidence type="ECO:0000256" key="1">
    <source>
        <dbReference type="ARBA" id="ARBA00010552"/>
    </source>
</evidence>
<reference evidence="2 3" key="1">
    <citation type="submission" date="2019-03" db="EMBL/GenBank/DDBJ databases">
        <title>Dyadobacter AR-3-6 sp. nov., isolated from arctic soil.</title>
        <authorList>
            <person name="Chaudhary D.K."/>
        </authorList>
    </citation>
    <scope>NUCLEOTIDE SEQUENCE [LARGE SCALE GENOMIC DNA]</scope>
    <source>
        <strain evidence="2 3">AR-3-6</strain>
    </source>
</reference>
<dbReference type="EMBL" id="SMFL01000015">
    <property type="protein sequence ID" value="TDE10538.1"/>
    <property type="molecule type" value="Genomic_DNA"/>
</dbReference>
<sequence length="134" mass="14380">MEKKINIISTKNAAAPGGHYVQATEFQGLVYISGQLPVKADGSHTTGEPFEVQVKQSLENLLEILKAAGGSSADLLKVTVYLVGIENWPAFNRIYAEILGDVKPARSIVPVPELHYGYLIEIDAVAAVTTGKSE</sequence>
<dbReference type="CDD" id="cd00448">
    <property type="entry name" value="YjgF_YER057c_UK114_family"/>
    <property type="match status" value="1"/>
</dbReference>
<dbReference type="InterPro" id="IPR035959">
    <property type="entry name" value="RutC-like_sf"/>
</dbReference>